<dbReference type="OrthoDB" id="2140489at2759"/>
<keyword evidence="2" id="KW-1185">Reference proteome</keyword>
<reference evidence="1" key="1">
    <citation type="journal article" date="2021" name="Nat. Commun.">
        <title>Genetic determinants of endophytism in the Arabidopsis root mycobiome.</title>
        <authorList>
            <person name="Mesny F."/>
            <person name="Miyauchi S."/>
            <person name="Thiergart T."/>
            <person name="Pickel B."/>
            <person name="Atanasova L."/>
            <person name="Karlsson M."/>
            <person name="Huettel B."/>
            <person name="Barry K.W."/>
            <person name="Haridas S."/>
            <person name="Chen C."/>
            <person name="Bauer D."/>
            <person name="Andreopoulos W."/>
            <person name="Pangilinan J."/>
            <person name="LaButti K."/>
            <person name="Riley R."/>
            <person name="Lipzen A."/>
            <person name="Clum A."/>
            <person name="Drula E."/>
            <person name="Henrissat B."/>
            <person name="Kohler A."/>
            <person name="Grigoriev I.V."/>
            <person name="Martin F.M."/>
            <person name="Hacquard S."/>
        </authorList>
    </citation>
    <scope>NUCLEOTIDE SEQUENCE</scope>
    <source>
        <strain evidence="1">MPI-CAGE-CH-0243</strain>
    </source>
</reference>
<accession>A0A9P9D7E5</accession>
<gene>
    <name evidence="1" type="ORF">B0J11DRAFT_619206</name>
</gene>
<sequence length="272" mass="30580">MAPGINLSVLAHENSTTDLSTLPTKSWISTRTTPISQIHSRGATVLDPSLITTDFDQLRFEAAAFEQLDLTHQITKSDNHTDNSIGLSTDLISSPYNSPSHYLSLTPLLLHPQALILAKSLTALAPVRPDYATAPYTDALNLPHILSLIRQFSADEGITWQRQDFFVVQFRSCLKEGIDQDWLYKLDFESHREACEGGGLLKYWFGRSDGGRRNLATCFWHTREDAHLGGTGPWHKKARAAARELYESIVFSCHRFTVLDGAEGFEFEDWKE</sequence>
<comment type="caution">
    <text evidence="1">The sequence shown here is derived from an EMBL/GenBank/DDBJ whole genome shotgun (WGS) entry which is preliminary data.</text>
</comment>
<name>A0A9P9D7E5_9PLEO</name>
<dbReference type="AlphaFoldDB" id="A0A9P9D7E5"/>
<evidence type="ECO:0000313" key="2">
    <source>
        <dbReference type="Proteomes" id="UP000700596"/>
    </source>
</evidence>
<proteinExistence type="predicted"/>
<organism evidence="1 2">
    <name type="scientific">Dendryphion nanum</name>
    <dbReference type="NCBI Taxonomy" id="256645"/>
    <lineage>
        <taxon>Eukaryota</taxon>
        <taxon>Fungi</taxon>
        <taxon>Dikarya</taxon>
        <taxon>Ascomycota</taxon>
        <taxon>Pezizomycotina</taxon>
        <taxon>Dothideomycetes</taxon>
        <taxon>Pleosporomycetidae</taxon>
        <taxon>Pleosporales</taxon>
        <taxon>Torulaceae</taxon>
        <taxon>Dendryphion</taxon>
    </lineage>
</organism>
<dbReference type="PANTHER" id="PTHR36986:SF1">
    <property type="entry name" value="UPF0643 PROTEIN PB2B2.08"/>
    <property type="match status" value="1"/>
</dbReference>
<protein>
    <submittedName>
        <fullName evidence="1">Uncharacterized protein</fullName>
    </submittedName>
</protein>
<dbReference type="Proteomes" id="UP000700596">
    <property type="component" value="Unassembled WGS sequence"/>
</dbReference>
<dbReference type="EMBL" id="JAGMWT010000018">
    <property type="protein sequence ID" value="KAH7113759.1"/>
    <property type="molecule type" value="Genomic_DNA"/>
</dbReference>
<dbReference type="PANTHER" id="PTHR36986">
    <property type="entry name" value="UPF0643 PROTEIN PB2B2.08"/>
    <property type="match status" value="1"/>
</dbReference>
<evidence type="ECO:0000313" key="1">
    <source>
        <dbReference type="EMBL" id="KAH7113759.1"/>
    </source>
</evidence>